<name>A0ABR3ABE5_9AGAR</name>
<dbReference type="Pfam" id="PF00899">
    <property type="entry name" value="ThiF"/>
    <property type="match status" value="1"/>
</dbReference>
<sequence length="477" mass="53539">MSSFGLTSHKSQLVATAVAASCATYGLVTAYQTYTRRTRRRNLNDQVLRSVTSHGSNFGAQYLDSSEDGQEDTTLLGSSVSLGMPYDEDLIREQLARNYAFFGEEGMQKIRGKSVVVVGCGGVGSWAAVMLVRSGISKIRLVDFDYVTLSSLNRHATAVLSDVGTPKVKCIERTLKQISRWVEVDSKVDIWRKEEGGLLLDGYDWVIDAIDNIQTKVDLLHYCHSNNIKVFSSMGAGAKSDPTRVQISDISYTVYDPLARSVRRRLRLMGVSSGIPVVYSTEVPGEVKLLPLPEEEFQKGPVKELGVFDDFRVRILPVLGPLPSIFGLFIATYILCELAEKPILNPLPIKNRKKVYERLLRDFLHREEKITGQAMNRLPIDEDDVAFIFEDLYRGRSVIPPHEVPTKPALVRWDLSKPLVLENVVVMEEKDAVKHVKECRQGAEQAVLPGEVWGKQVQEIVEKKHSEVAKYLEWNNQ</sequence>
<evidence type="ECO:0000259" key="2">
    <source>
        <dbReference type="Pfam" id="PF00899"/>
    </source>
</evidence>
<dbReference type="EMBL" id="JBBXMP010000004">
    <property type="protein sequence ID" value="KAL0071286.1"/>
    <property type="molecule type" value="Genomic_DNA"/>
</dbReference>
<gene>
    <name evidence="3" type="ORF">AAF712_001852</name>
</gene>
<dbReference type="InterPro" id="IPR000594">
    <property type="entry name" value="ThiF_NAD_FAD-bd"/>
</dbReference>
<evidence type="ECO:0000313" key="4">
    <source>
        <dbReference type="Proteomes" id="UP001437256"/>
    </source>
</evidence>
<dbReference type="PANTHER" id="PTHR43267">
    <property type="entry name" value="TRNA THREONYLCARBAMOYLADENOSINE DEHYDRATASE"/>
    <property type="match status" value="1"/>
</dbReference>
<proteinExistence type="predicted"/>
<accession>A0ABR3ABE5</accession>
<protein>
    <recommendedName>
        <fullName evidence="2">THIF-type NAD/FAD binding fold domain-containing protein</fullName>
    </recommendedName>
</protein>
<keyword evidence="4" id="KW-1185">Reference proteome</keyword>
<dbReference type="SUPFAM" id="SSF69572">
    <property type="entry name" value="Activating enzymes of the ubiquitin-like proteins"/>
    <property type="match status" value="1"/>
</dbReference>
<dbReference type="InterPro" id="IPR035985">
    <property type="entry name" value="Ubiquitin-activating_enz"/>
</dbReference>
<comment type="caution">
    <text evidence="3">The sequence shown here is derived from an EMBL/GenBank/DDBJ whole genome shotgun (WGS) entry which is preliminary data.</text>
</comment>
<reference evidence="3 4" key="1">
    <citation type="submission" date="2024-05" db="EMBL/GenBank/DDBJ databases">
        <title>A draft genome resource for the thread blight pathogen Marasmius tenuissimus strain MS-2.</title>
        <authorList>
            <person name="Yulfo-Soto G.E."/>
            <person name="Baruah I.K."/>
            <person name="Amoako-Attah I."/>
            <person name="Bukari Y."/>
            <person name="Meinhardt L.W."/>
            <person name="Bailey B.A."/>
            <person name="Cohen S.P."/>
        </authorList>
    </citation>
    <scope>NUCLEOTIDE SEQUENCE [LARGE SCALE GENOMIC DNA]</scope>
    <source>
        <strain evidence="3 4">MS-2</strain>
    </source>
</reference>
<keyword evidence="1" id="KW-1133">Transmembrane helix</keyword>
<dbReference type="PANTHER" id="PTHR43267:SF2">
    <property type="entry name" value="TRNA THREONYLCARBAMOYLADENOSINE DEHYDRATASE 1-RELATED"/>
    <property type="match status" value="1"/>
</dbReference>
<feature type="transmembrane region" description="Helical" evidence="1">
    <location>
        <begin position="12"/>
        <end position="31"/>
    </location>
</feature>
<organism evidence="3 4">
    <name type="scientific">Marasmius tenuissimus</name>
    <dbReference type="NCBI Taxonomy" id="585030"/>
    <lineage>
        <taxon>Eukaryota</taxon>
        <taxon>Fungi</taxon>
        <taxon>Dikarya</taxon>
        <taxon>Basidiomycota</taxon>
        <taxon>Agaricomycotina</taxon>
        <taxon>Agaricomycetes</taxon>
        <taxon>Agaricomycetidae</taxon>
        <taxon>Agaricales</taxon>
        <taxon>Marasmiineae</taxon>
        <taxon>Marasmiaceae</taxon>
        <taxon>Marasmius</taxon>
    </lineage>
</organism>
<evidence type="ECO:0000313" key="3">
    <source>
        <dbReference type="EMBL" id="KAL0071286.1"/>
    </source>
</evidence>
<keyword evidence="1" id="KW-0472">Membrane</keyword>
<dbReference type="Gene3D" id="3.40.50.720">
    <property type="entry name" value="NAD(P)-binding Rossmann-like Domain"/>
    <property type="match status" value="1"/>
</dbReference>
<keyword evidence="1" id="KW-0812">Transmembrane</keyword>
<dbReference type="InterPro" id="IPR045886">
    <property type="entry name" value="ThiF/MoeB/HesA"/>
</dbReference>
<evidence type="ECO:0000256" key="1">
    <source>
        <dbReference type="SAM" id="Phobius"/>
    </source>
</evidence>
<dbReference type="CDD" id="cd00755">
    <property type="entry name" value="YgdL_like"/>
    <property type="match status" value="1"/>
</dbReference>
<dbReference type="Proteomes" id="UP001437256">
    <property type="component" value="Unassembled WGS sequence"/>
</dbReference>
<feature type="domain" description="THIF-type NAD/FAD binding fold" evidence="2">
    <location>
        <begin position="96"/>
        <end position="341"/>
    </location>
</feature>